<dbReference type="InterPro" id="IPR004307">
    <property type="entry name" value="TspO_MBR"/>
</dbReference>
<dbReference type="CDD" id="cd15904">
    <property type="entry name" value="TSPO_MBR"/>
    <property type="match status" value="1"/>
</dbReference>
<evidence type="ECO:0000256" key="2">
    <source>
        <dbReference type="ARBA" id="ARBA00007524"/>
    </source>
</evidence>
<dbReference type="OrthoDB" id="9795496at2"/>
<dbReference type="Pfam" id="PF03073">
    <property type="entry name" value="TspO_MBR"/>
    <property type="match status" value="1"/>
</dbReference>
<dbReference type="AlphaFoldDB" id="A0A2P6CB28"/>
<keyword evidence="4 6" id="KW-1133">Transmembrane helix</keyword>
<keyword evidence="5 6" id="KW-0472">Membrane</keyword>
<comment type="caution">
    <text evidence="7">The sequence shown here is derived from an EMBL/GenBank/DDBJ whole genome shotgun (WGS) entry which is preliminary data.</text>
</comment>
<evidence type="ECO:0000256" key="4">
    <source>
        <dbReference type="ARBA" id="ARBA00022989"/>
    </source>
</evidence>
<dbReference type="Gene3D" id="1.20.1260.100">
    <property type="entry name" value="TspO/MBR protein"/>
    <property type="match status" value="1"/>
</dbReference>
<reference evidence="7 8" key="1">
    <citation type="submission" date="2016-12" db="EMBL/GenBank/DDBJ databases">
        <title>Trade-off between light-utilization and light-protection in marine flavobacteria.</title>
        <authorList>
            <person name="Kumagai Y."/>
            <person name="Yoshizawa S."/>
            <person name="Kogure K."/>
            <person name="Iwasaki W."/>
        </authorList>
    </citation>
    <scope>NUCLEOTIDE SEQUENCE [LARGE SCALE GENOMIC DNA]</scope>
    <source>
        <strain evidence="7 8">KCTC 12100</strain>
    </source>
</reference>
<dbReference type="Proteomes" id="UP000247345">
    <property type="component" value="Unassembled WGS sequence"/>
</dbReference>
<protein>
    <submittedName>
        <fullName evidence="7">TspO protein</fullName>
    </submittedName>
</protein>
<proteinExistence type="inferred from homology"/>
<keyword evidence="8" id="KW-1185">Reference proteome</keyword>
<dbReference type="PANTHER" id="PTHR10057:SF0">
    <property type="entry name" value="TRANSLOCATOR PROTEIN"/>
    <property type="match status" value="1"/>
</dbReference>
<feature type="transmembrane region" description="Helical" evidence="6">
    <location>
        <begin position="131"/>
        <end position="151"/>
    </location>
</feature>
<feature type="transmembrane region" description="Helical" evidence="6">
    <location>
        <begin position="99"/>
        <end position="119"/>
    </location>
</feature>
<dbReference type="EMBL" id="MSCK01000001">
    <property type="protein sequence ID" value="PQJ72116.1"/>
    <property type="molecule type" value="Genomic_DNA"/>
</dbReference>
<dbReference type="GO" id="GO:0033013">
    <property type="term" value="P:tetrapyrrole metabolic process"/>
    <property type="evidence" value="ECO:0007669"/>
    <property type="project" value="UniProtKB-ARBA"/>
</dbReference>
<evidence type="ECO:0000256" key="1">
    <source>
        <dbReference type="ARBA" id="ARBA00004141"/>
    </source>
</evidence>
<organism evidence="7 8">
    <name type="scientific">Polaribacter butkevichii</name>
    <dbReference type="NCBI Taxonomy" id="218490"/>
    <lineage>
        <taxon>Bacteria</taxon>
        <taxon>Pseudomonadati</taxon>
        <taxon>Bacteroidota</taxon>
        <taxon>Flavobacteriia</taxon>
        <taxon>Flavobacteriales</taxon>
        <taxon>Flavobacteriaceae</taxon>
    </lineage>
</organism>
<feature type="transmembrane region" description="Helical" evidence="6">
    <location>
        <begin position="45"/>
        <end position="65"/>
    </location>
</feature>
<dbReference type="GO" id="GO:0016020">
    <property type="term" value="C:membrane"/>
    <property type="evidence" value="ECO:0007669"/>
    <property type="project" value="UniProtKB-SubCell"/>
</dbReference>
<feature type="transmembrane region" description="Helical" evidence="6">
    <location>
        <begin position="77"/>
        <end position="93"/>
    </location>
</feature>
<comment type="similarity">
    <text evidence="2">Belongs to the TspO/BZRP family.</text>
</comment>
<evidence type="ECO:0000256" key="6">
    <source>
        <dbReference type="SAM" id="Phobius"/>
    </source>
</evidence>
<dbReference type="PIRSF" id="PIRSF005859">
    <property type="entry name" value="PBR"/>
    <property type="match status" value="1"/>
</dbReference>
<dbReference type="InterPro" id="IPR038330">
    <property type="entry name" value="TspO/MBR-related_sf"/>
</dbReference>
<name>A0A2P6CB28_9FLAO</name>
<evidence type="ECO:0000313" key="8">
    <source>
        <dbReference type="Proteomes" id="UP000247345"/>
    </source>
</evidence>
<gene>
    <name evidence="7" type="ORF">BTO14_02100</name>
</gene>
<evidence type="ECO:0000313" key="7">
    <source>
        <dbReference type="EMBL" id="PQJ72116.1"/>
    </source>
</evidence>
<feature type="transmembrane region" description="Helical" evidence="6">
    <location>
        <begin position="7"/>
        <end position="25"/>
    </location>
</feature>
<dbReference type="RefSeq" id="WP_105047771.1">
    <property type="nucleotide sequence ID" value="NZ_CP150661.1"/>
</dbReference>
<sequence>MKQLKLTVLFLVINFGGLAIGSWLMNNGPLTEWYTNLNQAPWTPPGIAFGIAWTAIMICFSIYLGKLFMVENTKKNKLLFAFQFVLNVSWNYIFFNQHFVLFGLITLIMLTSLLFYYFFKVSSKTGNYKLLLLPYIIWLCIATSLNLYVLIYN</sequence>
<dbReference type="PANTHER" id="PTHR10057">
    <property type="entry name" value="PERIPHERAL-TYPE BENZODIAZEPINE RECEPTOR"/>
    <property type="match status" value="1"/>
</dbReference>
<evidence type="ECO:0000256" key="5">
    <source>
        <dbReference type="ARBA" id="ARBA00023136"/>
    </source>
</evidence>
<accession>A0A2P6CB28</accession>
<evidence type="ECO:0000256" key="3">
    <source>
        <dbReference type="ARBA" id="ARBA00022692"/>
    </source>
</evidence>
<keyword evidence="3 6" id="KW-0812">Transmembrane</keyword>
<comment type="subcellular location">
    <subcellularLocation>
        <location evidence="1">Membrane</location>
        <topology evidence="1">Multi-pass membrane protein</topology>
    </subcellularLocation>
</comment>